<evidence type="ECO:0000256" key="1">
    <source>
        <dbReference type="ARBA" id="ARBA00022679"/>
    </source>
</evidence>
<protein>
    <recommendedName>
        <fullName evidence="3">CoA transferase</fullName>
    </recommendedName>
</protein>
<evidence type="ECO:0008006" key="3">
    <source>
        <dbReference type="Google" id="ProtNLM"/>
    </source>
</evidence>
<feature type="non-terminal residue" evidence="2">
    <location>
        <position position="1"/>
    </location>
</feature>
<dbReference type="InterPro" id="IPR044855">
    <property type="entry name" value="CoA-Trfase_III_dom3_sf"/>
</dbReference>
<gene>
    <name evidence="2" type="ORF">S01H1_68631</name>
</gene>
<sequence>YVMLMVGVPGFGSPWPELMRWMDDEGKAEDLLEERWRNLFGQLDMRLIAELYFGTDAELVATWVPRLSHIDEVLARFVKDYTKEHLYEEGQRRGLLVAPVNTPQDLVANPQLNYRRWFTPVEHPELATTITYAGPPYRFGETPWRIRRPPSIGEHNQEIYCGELGLSQEQLAALTDAGII</sequence>
<dbReference type="InterPro" id="IPR003673">
    <property type="entry name" value="CoA-Trfase_fam_III"/>
</dbReference>
<proteinExistence type="predicted"/>
<dbReference type="PANTHER" id="PTHR48207:SF3">
    <property type="entry name" value="SUCCINATE--HYDROXYMETHYLGLUTARATE COA-TRANSFERASE"/>
    <property type="match status" value="1"/>
</dbReference>
<evidence type="ECO:0000313" key="2">
    <source>
        <dbReference type="EMBL" id="GAG33625.1"/>
    </source>
</evidence>
<dbReference type="SUPFAM" id="SSF89796">
    <property type="entry name" value="CoA-transferase family III (CaiB/BaiF)"/>
    <property type="match status" value="1"/>
</dbReference>
<dbReference type="InterPro" id="IPR050483">
    <property type="entry name" value="CoA-transferase_III_domain"/>
</dbReference>
<dbReference type="Pfam" id="PF02515">
    <property type="entry name" value="CoA_transf_3"/>
    <property type="match status" value="1"/>
</dbReference>
<dbReference type="AlphaFoldDB" id="X0WSI0"/>
<dbReference type="PANTHER" id="PTHR48207">
    <property type="entry name" value="SUCCINATE--HYDROXYMETHYLGLUTARATE COA-TRANSFERASE"/>
    <property type="match status" value="1"/>
</dbReference>
<dbReference type="InterPro" id="IPR023606">
    <property type="entry name" value="CoA-Trfase_III_dom_1_sf"/>
</dbReference>
<dbReference type="Gene3D" id="3.40.50.10540">
    <property type="entry name" value="Crotonobetainyl-coa:carnitine coa-transferase, domain 1"/>
    <property type="match status" value="1"/>
</dbReference>
<dbReference type="EMBL" id="BARS01045516">
    <property type="protein sequence ID" value="GAG33625.1"/>
    <property type="molecule type" value="Genomic_DNA"/>
</dbReference>
<organism evidence="2">
    <name type="scientific">marine sediment metagenome</name>
    <dbReference type="NCBI Taxonomy" id="412755"/>
    <lineage>
        <taxon>unclassified sequences</taxon>
        <taxon>metagenomes</taxon>
        <taxon>ecological metagenomes</taxon>
    </lineage>
</organism>
<dbReference type="Gene3D" id="3.30.1540.10">
    <property type="entry name" value="formyl-coa transferase, domain 3"/>
    <property type="match status" value="1"/>
</dbReference>
<name>X0WSI0_9ZZZZ</name>
<comment type="caution">
    <text evidence="2">The sequence shown here is derived from an EMBL/GenBank/DDBJ whole genome shotgun (WGS) entry which is preliminary data.</text>
</comment>
<dbReference type="GO" id="GO:0008410">
    <property type="term" value="F:CoA-transferase activity"/>
    <property type="evidence" value="ECO:0007669"/>
    <property type="project" value="TreeGrafter"/>
</dbReference>
<reference evidence="2" key="1">
    <citation type="journal article" date="2014" name="Front. Microbiol.">
        <title>High frequency of phylogenetically diverse reductive dehalogenase-homologous genes in deep subseafloor sedimentary metagenomes.</title>
        <authorList>
            <person name="Kawai M."/>
            <person name="Futagami T."/>
            <person name="Toyoda A."/>
            <person name="Takaki Y."/>
            <person name="Nishi S."/>
            <person name="Hori S."/>
            <person name="Arai W."/>
            <person name="Tsubouchi T."/>
            <person name="Morono Y."/>
            <person name="Uchiyama I."/>
            <person name="Ito T."/>
            <person name="Fujiyama A."/>
            <person name="Inagaki F."/>
            <person name="Takami H."/>
        </authorList>
    </citation>
    <scope>NUCLEOTIDE SEQUENCE</scope>
    <source>
        <strain evidence="2">Expedition CK06-06</strain>
    </source>
</reference>
<keyword evidence="1" id="KW-0808">Transferase</keyword>
<accession>X0WSI0</accession>